<organism evidence="1 2">
    <name type="scientific">Candidatus Iainarchaeum sp</name>
    <dbReference type="NCBI Taxonomy" id="3101447"/>
    <lineage>
        <taxon>Archaea</taxon>
        <taxon>Candidatus Iainarchaeota</taxon>
        <taxon>Candidatus Iainarchaeia</taxon>
        <taxon>Candidatus Iainarchaeales</taxon>
        <taxon>Candidatus Iainarchaeaceae</taxon>
        <taxon>Candidatus Iainarchaeum</taxon>
    </lineage>
</organism>
<reference evidence="1" key="1">
    <citation type="submission" date="2019-03" db="EMBL/GenBank/DDBJ databases">
        <title>Lake Tanganyika Metagenome-Assembled Genomes (MAGs).</title>
        <authorList>
            <person name="Tran P."/>
        </authorList>
    </citation>
    <scope>NUCLEOTIDE SEQUENCE</scope>
    <source>
        <strain evidence="1">M_DeepCast_50m_m2_156</strain>
    </source>
</reference>
<evidence type="ECO:0000313" key="1">
    <source>
        <dbReference type="EMBL" id="MBM3281872.1"/>
    </source>
</evidence>
<gene>
    <name evidence="1" type="ORF">FJY86_00840</name>
</gene>
<dbReference type="AlphaFoldDB" id="A0A8T4C5R7"/>
<name>A0A8T4C5R7_9ARCH</name>
<proteinExistence type="predicted"/>
<evidence type="ECO:0000313" key="2">
    <source>
        <dbReference type="Proteomes" id="UP000774699"/>
    </source>
</evidence>
<comment type="caution">
    <text evidence="1">The sequence shown here is derived from an EMBL/GenBank/DDBJ whole genome shotgun (WGS) entry which is preliminary data.</text>
</comment>
<sequence length="382" mass="44222">MKKMSILEARTRTHELVKNDHEKVVKLLMLRVAQVKYVMNRSPLFSHESVAGLHAKMNPPSPGAEDALIQYALTMHEAFVTHYKPLLEHAPGAHENSSWLRELEDTLLEMRRIVMQNLSKHPALRPYNLLTKLSEHIEKYEQLGSEYALLQGEKNRLARESIFLNHESEEYRSRPGFDTLTRLNVSFDKLLLEKRALNEHWMNTWQSLSVIFKCLTENENASASWENAQHRMMHLYLTNPALTREKDAHGQGLVMILRLAVSALELDENVFVGMNKEDVRDTILHALEDPLFVQYIEHVHALDAAIVANQHERDNHPLHRALMGVQQRENSILLNQEKTEEAIFNSIHARENIAKEIGVIWKEANHVCQTQLNFELDKIILQ</sequence>
<dbReference type="Proteomes" id="UP000774699">
    <property type="component" value="Unassembled WGS sequence"/>
</dbReference>
<protein>
    <submittedName>
        <fullName evidence="1">Uncharacterized protein</fullName>
    </submittedName>
</protein>
<dbReference type="EMBL" id="VGJJ01000003">
    <property type="protein sequence ID" value="MBM3281872.1"/>
    <property type="molecule type" value="Genomic_DNA"/>
</dbReference>
<accession>A0A8T4C5R7</accession>